<reference evidence="7" key="1">
    <citation type="journal article" date="2014" name="Front. Microbiol.">
        <title>High frequency of phylogenetically diverse reductive dehalogenase-homologous genes in deep subseafloor sedimentary metagenomes.</title>
        <authorList>
            <person name="Kawai M."/>
            <person name="Futagami T."/>
            <person name="Toyoda A."/>
            <person name="Takaki Y."/>
            <person name="Nishi S."/>
            <person name="Hori S."/>
            <person name="Arai W."/>
            <person name="Tsubouchi T."/>
            <person name="Morono Y."/>
            <person name="Uchiyama I."/>
            <person name="Ito T."/>
            <person name="Fujiyama A."/>
            <person name="Inagaki F."/>
            <person name="Takami H."/>
        </authorList>
    </citation>
    <scope>NUCLEOTIDE SEQUENCE</scope>
    <source>
        <strain evidence="7">Expedition CK06-06</strain>
    </source>
</reference>
<dbReference type="GO" id="GO:0010043">
    <property type="term" value="P:response to zinc ion"/>
    <property type="evidence" value="ECO:0007669"/>
    <property type="project" value="TreeGrafter"/>
</dbReference>
<evidence type="ECO:0000256" key="6">
    <source>
        <dbReference type="SAM" id="Phobius"/>
    </source>
</evidence>
<comment type="caution">
    <text evidence="7">The sequence shown here is derived from an EMBL/GenBank/DDBJ whole genome shotgun (WGS) entry which is preliminary data.</text>
</comment>
<evidence type="ECO:0000256" key="3">
    <source>
        <dbReference type="ARBA" id="ARBA00022692"/>
    </source>
</evidence>
<keyword evidence="5 6" id="KW-0472">Membrane</keyword>
<feature type="transmembrane region" description="Helical" evidence="6">
    <location>
        <begin position="79"/>
        <end position="95"/>
    </location>
</feature>
<dbReference type="InterPro" id="IPR001626">
    <property type="entry name" value="ABC_TroCD"/>
</dbReference>
<dbReference type="GO" id="GO:0043190">
    <property type="term" value="C:ATP-binding cassette (ABC) transporter complex"/>
    <property type="evidence" value="ECO:0007669"/>
    <property type="project" value="InterPro"/>
</dbReference>
<dbReference type="Pfam" id="PF00950">
    <property type="entry name" value="ABC-3"/>
    <property type="match status" value="1"/>
</dbReference>
<protein>
    <recommendedName>
        <fullName evidence="8">ABC-3 protein</fullName>
    </recommendedName>
</protein>
<dbReference type="EMBL" id="BARS01050113">
    <property type="protein sequence ID" value="GAG45334.1"/>
    <property type="molecule type" value="Genomic_DNA"/>
</dbReference>
<evidence type="ECO:0000313" key="7">
    <source>
        <dbReference type="EMBL" id="GAG45334.1"/>
    </source>
</evidence>
<feature type="transmembrane region" description="Helical" evidence="6">
    <location>
        <begin position="180"/>
        <end position="205"/>
    </location>
</feature>
<feature type="transmembrane region" description="Helical" evidence="6">
    <location>
        <begin position="138"/>
        <end position="168"/>
    </location>
</feature>
<feature type="transmembrane region" description="Helical" evidence="6">
    <location>
        <begin position="55"/>
        <end position="73"/>
    </location>
</feature>
<feature type="transmembrane region" description="Helical" evidence="6">
    <location>
        <begin position="100"/>
        <end position="118"/>
    </location>
</feature>
<accession>X0XQ57</accession>
<keyword evidence="3 6" id="KW-0812">Transmembrane</keyword>
<sequence>MAFIGQGVSHAAFGGVALSVLIGIQPTLGAAVFAVLTALAIGVMSRRRWVAEDSTIGIFLAVTMALGLLFLGFKEGSTTNLFGYLFGSILSILPADLPRILVMTGAVFALLLAFVKELHFYSFDEDMARVSGIPVDLLYFGLLVLIAVTVVASMKLVGVILVTALLVIPGAGARLLTSSIITMIVISVAAGVLGVVIGLTAAYLLDISPGAAIVLVLFFFFLGAFLFSGRRN</sequence>
<organism evidence="7">
    <name type="scientific">marine sediment metagenome</name>
    <dbReference type="NCBI Taxonomy" id="412755"/>
    <lineage>
        <taxon>unclassified sequences</taxon>
        <taxon>metagenomes</taxon>
        <taxon>ecological metagenomes</taxon>
    </lineage>
</organism>
<dbReference type="InterPro" id="IPR037294">
    <property type="entry name" value="ABC_BtuC-like"/>
</dbReference>
<comment type="similarity">
    <text evidence="2">Belongs to the ABC-3 integral membrane protein family.</text>
</comment>
<dbReference type="GO" id="GO:0055085">
    <property type="term" value="P:transmembrane transport"/>
    <property type="evidence" value="ECO:0007669"/>
    <property type="project" value="InterPro"/>
</dbReference>
<evidence type="ECO:0000256" key="4">
    <source>
        <dbReference type="ARBA" id="ARBA00022989"/>
    </source>
</evidence>
<name>X0XQ57_9ZZZZ</name>
<evidence type="ECO:0008006" key="8">
    <source>
        <dbReference type="Google" id="ProtNLM"/>
    </source>
</evidence>
<proteinExistence type="inferred from homology"/>
<gene>
    <name evidence="7" type="ORF">S01H1_74868</name>
</gene>
<dbReference type="Gene3D" id="1.10.3470.10">
    <property type="entry name" value="ABC transporter involved in vitamin B12 uptake, BtuC"/>
    <property type="match status" value="1"/>
</dbReference>
<keyword evidence="4 6" id="KW-1133">Transmembrane helix</keyword>
<dbReference type="AlphaFoldDB" id="X0XQ57"/>
<feature type="transmembrane region" description="Helical" evidence="6">
    <location>
        <begin position="12"/>
        <end position="43"/>
    </location>
</feature>
<dbReference type="PANTHER" id="PTHR30477">
    <property type="entry name" value="ABC-TRANSPORTER METAL-BINDING PROTEIN"/>
    <property type="match status" value="1"/>
</dbReference>
<evidence type="ECO:0000256" key="2">
    <source>
        <dbReference type="ARBA" id="ARBA00008034"/>
    </source>
</evidence>
<dbReference type="SUPFAM" id="SSF81345">
    <property type="entry name" value="ABC transporter involved in vitamin B12 uptake, BtuC"/>
    <property type="match status" value="1"/>
</dbReference>
<feature type="transmembrane region" description="Helical" evidence="6">
    <location>
        <begin position="211"/>
        <end position="229"/>
    </location>
</feature>
<evidence type="ECO:0000256" key="1">
    <source>
        <dbReference type="ARBA" id="ARBA00004141"/>
    </source>
</evidence>
<comment type="subcellular location">
    <subcellularLocation>
        <location evidence="1">Membrane</location>
        <topology evidence="1">Multi-pass membrane protein</topology>
    </subcellularLocation>
</comment>
<dbReference type="PANTHER" id="PTHR30477:SF0">
    <property type="entry name" value="METAL TRANSPORT SYSTEM MEMBRANE PROTEIN TM_0125-RELATED"/>
    <property type="match status" value="1"/>
</dbReference>
<evidence type="ECO:0000256" key="5">
    <source>
        <dbReference type="ARBA" id="ARBA00023136"/>
    </source>
</evidence>